<dbReference type="OrthoDB" id="142218at2"/>
<protein>
    <submittedName>
        <fullName evidence="5">PucR C-terminal helix-turn-helix domain-containing protein</fullName>
    </submittedName>
</protein>
<dbReference type="EMBL" id="FNZF01000001">
    <property type="protein sequence ID" value="SEI90581.1"/>
    <property type="molecule type" value="Genomic_DNA"/>
</dbReference>
<evidence type="ECO:0000259" key="3">
    <source>
        <dbReference type="Pfam" id="PF13556"/>
    </source>
</evidence>
<keyword evidence="6" id="KW-1185">Reference proteome</keyword>
<dbReference type="Gene3D" id="1.10.10.2840">
    <property type="entry name" value="PucR C-terminal helix-turn-helix domain"/>
    <property type="match status" value="1"/>
</dbReference>
<dbReference type="PANTHER" id="PTHR33744">
    <property type="entry name" value="CARBOHYDRATE DIACID REGULATOR"/>
    <property type="match status" value="1"/>
</dbReference>
<comment type="similarity">
    <text evidence="1">Belongs to the CdaR family.</text>
</comment>
<feature type="domain" description="PucR C-terminal helix-turn-helix" evidence="3">
    <location>
        <begin position="461"/>
        <end position="517"/>
    </location>
</feature>
<name>A0A1H6UE30_9BACL</name>
<evidence type="ECO:0000259" key="2">
    <source>
        <dbReference type="Pfam" id="PF07905"/>
    </source>
</evidence>
<organism evidence="5 6">
    <name type="scientific">Bhargavaea ginsengi</name>
    <dbReference type="NCBI Taxonomy" id="426757"/>
    <lineage>
        <taxon>Bacteria</taxon>
        <taxon>Bacillati</taxon>
        <taxon>Bacillota</taxon>
        <taxon>Bacilli</taxon>
        <taxon>Bacillales</taxon>
        <taxon>Caryophanaceae</taxon>
        <taxon>Bhargavaea</taxon>
    </lineage>
</organism>
<dbReference type="AlphaFoldDB" id="A0A1H6UE30"/>
<reference evidence="6" key="1">
    <citation type="submission" date="2016-10" db="EMBL/GenBank/DDBJ databases">
        <authorList>
            <person name="Varghese N."/>
            <person name="Submissions S."/>
        </authorList>
    </citation>
    <scope>NUCLEOTIDE SEQUENCE [LARGE SCALE GENOMIC DNA]</scope>
    <source>
        <strain evidence="6">CGMCC 1.6763</strain>
    </source>
</reference>
<evidence type="ECO:0000256" key="1">
    <source>
        <dbReference type="ARBA" id="ARBA00006754"/>
    </source>
</evidence>
<feature type="domain" description="Purine catabolism PurC-like" evidence="2">
    <location>
        <begin position="6"/>
        <end position="125"/>
    </location>
</feature>
<dbReference type="InterPro" id="IPR025736">
    <property type="entry name" value="PucR_C-HTH_dom"/>
</dbReference>
<dbReference type="Proteomes" id="UP000199200">
    <property type="component" value="Unassembled WGS sequence"/>
</dbReference>
<dbReference type="InterPro" id="IPR051448">
    <property type="entry name" value="CdaR-like_regulators"/>
</dbReference>
<evidence type="ECO:0000313" key="6">
    <source>
        <dbReference type="Proteomes" id="UP000199200"/>
    </source>
</evidence>
<feature type="domain" description="CdaR GGDEF-like" evidence="4">
    <location>
        <begin position="291"/>
        <end position="403"/>
    </location>
</feature>
<dbReference type="InterPro" id="IPR041522">
    <property type="entry name" value="CdaR_GGDEF"/>
</dbReference>
<accession>A0A1H6UE30</accession>
<dbReference type="InterPro" id="IPR042070">
    <property type="entry name" value="PucR_C-HTH_sf"/>
</dbReference>
<gene>
    <name evidence="5" type="ORF">SAMN04488127_0756</name>
</gene>
<dbReference type="Pfam" id="PF17853">
    <property type="entry name" value="GGDEF_2"/>
    <property type="match status" value="1"/>
</dbReference>
<dbReference type="STRING" id="426757.SAMN04488127_0756"/>
<dbReference type="RefSeq" id="WP_092050065.1">
    <property type="nucleotide sequence ID" value="NZ_FNZF01000001.1"/>
</dbReference>
<dbReference type="PANTHER" id="PTHR33744:SF1">
    <property type="entry name" value="DNA-BINDING TRANSCRIPTIONAL ACTIVATOR ADER"/>
    <property type="match status" value="1"/>
</dbReference>
<evidence type="ECO:0000313" key="5">
    <source>
        <dbReference type="EMBL" id="SEI90581.1"/>
    </source>
</evidence>
<dbReference type="Pfam" id="PF13556">
    <property type="entry name" value="HTH_30"/>
    <property type="match status" value="1"/>
</dbReference>
<dbReference type="Pfam" id="PF07905">
    <property type="entry name" value="PucR"/>
    <property type="match status" value="1"/>
</dbReference>
<evidence type="ECO:0000259" key="4">
    <source>
        <dbReference type="Pfam" id="PF17853"/>
    </source>
</evidence>
<sequence>MLLKDLIGLPSFNKSDVLTVCPLSDEIKNVTFIDSPDGSGWIKEGDFVLTTGYFASGSEDWEERFHNFIDGLIQKRGAALGVKIGRHIPYLPESVRRHANERNFPIIKLNNEPSWSDFLWEITHALSEAKDDELRQMNTVYEKFHEHMKAKGSITDLARVLYSIIEQPLTIYLKKTDIRVDYPSSPSRDINLNYLVTTVFNSISNDIQSVKYGETVFKIKWINEKSTLEGGIFIWSDTSELTPKQKIAIEQAAMIANLEVEHQNNIKSIEQRHLNEFILELLKGTSENLEFIKDKMCDLDLDIADFYRVLMINTEQGNFSSEYNYLSRIQSISKLNIEQTLVGQDRYNNLIIILPDEQSEAAFSLILRYMRTNYPSIKIMSGLSRPYSIDQLAHAYREATISLTISKENKIKKDLLQLTRFEDLDLERVLFSENILKEMNQVYKETLHKIREHDINHSSALFETLCCYLESNMNVERTAQQLFIHKNTVRYRLKLIATLLNMSLDSVNTIVLCKIALNYYYFRDTNIIPTFSALS</sequence>
<dbReference type="InterPro" id="IPR012914">
    <property type="entry name" value="PucR_dom"/>
</dbReference>
<proteinExistence type="inferred from homology"/>